<keyword evidence="1" id="KW-1133">Transmembrane helix</keyword>
<dbReference type="AlphaFoldDB" id="A0AAV5UXV3"/>
<feature type="transmembrane region" description="Helical" evidence="1">
    <location>
        <begin position="150"/>
        <end position="172"/>
    </location>
</feature>
<proteinExistence type="predicted"/>
<name>A0AAV5UXV3_9BILA</name>
<organism evidence="2 3">
    <name type="scientific">Pristionchus fissidentatus</name>
    <dbReference type="NCBI Taxonomy" id="1538716"/>
    <lineage>
        <taxon>Eukaryota</taxon>
        <taxon>Metazoa</taxon>
        <taxon>Ecdysozoa</taxon>
        <taxon>Nematoda</taxon>
        <taxon>Chromadorea</taxon>
        <taxon>Rhabditida</taxon>
        <taxon>Rhabditina</taxon>
        <taxon>Diplogasteromorpha</taxon>
        <taxon>Diplogasteroidea</taxon>
        <taxon>Neodiplogasteridae</taxon>
        <taxon>Pristionchus</taxon>
    </lineage>
</organism>
<dbReference type="Proteomes" id="UP001432322">
    <property type="component" value="Unassembled WGS sequence"/>
</dbReference>
<feature type="transmembrane region" description="Helical" evidence="1">
    <location>
        <begin position="59"/>
        <end position="84"/>
    </location>
</feature>
<keyword evidence="3" id="KW-1185">Reference proteome</keyword>
<evidence type="ECO:0000256" key="1">
    <source>
        <dbReference type="SAM" id="Phobius"/>
    </source>
</evidence>
<feature type="transmembrane region" description="Helical" evidence="1">
    <location>
        <begin position="212"/>
        <end position="233"/>
    </location>
</feature>
<feature type="transmembrane region" description="Helical" evidence="1">
    <location>
        <begin position="105"/>
        <end position="121"/>
    </location>
</feature>
<gene>
    <name evidence="2" type="ORF">PFISCL1PPCAC_2317</name>
</gene>
<feature type="transmembrane region" description="Helical" evidence="1">
    <location>
        <begin position="253"/>
        <end position="273"/>
    </location>
</feature>
<feature type="transmembrane region" description="Helical" evidence="1">
    <location>
        <begin position="285"/>
        <end position="307"/>
    </location>
</feature>
<keyword evidence="1" id="KW-0472">Membrane</keyword>
<feature type="transmembrane region" description="Helical" evidence="1">
    <location>
        <begin position="350"/>
        <end position="370"/>
    </location>
</feature>
<evidence type="ECO:0000313" key="3">
    <source>
        <dbReference type="Proteomes" id="UP001432322"/>
    </source>
</evidence>
<sequence>MNMDDNRTPNFDIMLQKVLNRIDHRSIFNLVIFIFYFLIVCVVPLLSGILISYVQYDKAWLFILAVTPIEFFVIWIVSLLYYFISSNYTIFKCYITTHILAATQFIRSFLFILFGVIYLSYTKFGGSIGTRKITANATLEQIANTNKEHLIIVVVSYCWLICFIYSIALINIESTAKKLIYLYSGRLRIASVDTNVEVEYMTRRVNWKLDSYMFMFFSIDLLAAIYCGGYIGLAVAQLINTMAAVFYGYVWSFGFYMMLLTLVLLAVSIPFTISDFINLKPRRFMIVTALLLIALLVQFTIIGVIPLTRKFLELSNFAVVQSKSVANLIDFGLFPGEFQKMNVSLAMHGLFFNAVWMSLIWMIHSLYVLFMALRMTKRTVAGLYIDNSRDDACDRDSIDMEDNVDRDF</sequence>
<protein>
    <recommendedName>
        <fullName evidence="4">G protein-coupled receptor</fullName>
    </recommendedName>
</protein>
<keyword evidence="1" id="KW-0812">Transmembrane</keyword>
<dbReference type="EMBL" id="BTSY01000001">
    <property type="protein sequence ID" value="GMT11020.1"/>
    <property type="molecule type" value="Genomic_DNA"/>
</dbReference>
<reference evidence="2" key="1">
    <citation type="submission" date="2023-10" db="EMBL/GenBank/DDBJ databases">
        <title>Genome assembly of Pristionchus species.</title>
        <authorList>
            <person name="Yoshida K."/>
            <person name="Sommer R.J."/>
        </authorList>
    </citation>
    <scope>NUCLEOTIDE SEQUENCE</scope>
    <source>
        <strain evidence="2">RS5133</strain>
    </source>
</reference>
<accession>A0AAV5UXV3</accession>
<comment type="caution">
    <text evidence="2">The sequence shown here is derived from an EMBL/GenBank/DDBJ whole genome shotgun (WGS) entry which is preliminary data.</text>
</comment>
<evidence type="ECO:0000313" key="2">
    <source>
        <dbReference type="EMBL" id="GMT11020.1"/>
    </source>
</evidence>
<evidence type="ECO:0008006" key="4">
    <source>
        <dbReference type="Google" id="ProtNLM"/>
    </source>
</evidence>
<feature type="transmembrane region" description="Helical" evidence="1">
    <location>
        <begin position="27"/>
        <end position="53"/>
    </location>
</feature>